<dbReference type="Pfam" id="PF05697">
    <property type="entry name" value="Trigger_N"/>
    <property type="match status" value="1"/>
</dbReference>
<dbReference type="STRING" id="1802583.A2311_05960"/>
<dbReference type="InterPro" id="IPR027304">
    <property type="entry name" value="Trigger_fact/SurA_dom_sf"/>
</dbReference>
<dbReference type="AlphaFoldDB" id="A0A1F4TJD7"/>
<dbReference type="EC" id="5.2.1.8" evidence="4"/>
<dbReference type="GO" id="GO:0043335">
    <property type="term" value="P:protein unfolding"/>
    <property type="evidence" value="ECO:0007669"/>
    <property type="project" value="TreeGrafter"/>
</dbReference>
<dbReference type="PANTHER" id="PTHR30560">
    <property type="entry name" value="TRIGGER FACTOR CHAPERONE AND PEPTIDYL-PROLYL CIS/TRANS ISOMERASE"/>
    <property type="match status" value="1"/>
</dbReference>
<sequence length="352" mass="38738">MKILTQKREANKVTLEIEVPFPAYQAAQEKALVKAGKEVRIPGFRPGKAPRNVVEKSVNPEVVEYRAAQDLIADLYPQVITEAKLEPVDYPNVDIVQQAKDQPFVFKLIVEVYPEVKIGKYKGLKLEKKTAAIGEPEVLQVLGRLQDRFAVTNTEGKKELLPLDDEFAKKVSAFGTLAELKAEVTKALIDEKNAEADAELRNAAIGAITAETKVEIPNAMIEREIDVMLDELKSSLAQSGLTIDDYVRGSGKELSALRAEMAHSAQVRVKGKLVLKAIADLEKIAVTPEDISQEIKQMSGGADVATIEKNLGEGGRHYIEDYLTRKKALDLVIDNAQVKTVAPAKEKEEAKQ</sequence>
<dbReference type="GO" id="GO:0005737">
    <property type="term" value="C:cytoplasm"/>
    <property type="evidence" value="ECO:0007669"/>
    <property type="project" value="UniProtKB-SubCell"/>
</dbReference>
<dbReference type="GO" id="GO:0015031">
    <property type="term" value="P:protein transport"/>
    <property type="evidence" value="ECO:0007669"/>
    <property type="project" value="InterPro"/>
</dbReference>
<dbReference type="Gene3D" id="1.10.3120.10">
    <property type="entry name" value="Trigger factor, C-terminal domain"/>
    <property type="match status" value="1"/>
</dbReference>
<evidence type="ECO:0000256" key="10">
    <source>
        <dbReference type="ARBA" id="ARBA00023306"/>
    </source>
</evidence>
<dbReference type="InterPro" id="IPR008880">
    <property type="entry name" value="Trigger_fac_C"/>
</dbReference>
<dbReference type="SUPFAM" id="SSF109998">
    <property type="entry name" value="Triger factor/SurA peptide-binding domain-like"/>
    <property type="match status" value="1"/>
</dbReference>
<evidence type="ECO:0000259" key="12">
    <source>
        <dbReference type="Pfam" id="PF05697"/>
    </source>
</evidence>
<dbReference type="GO" id="GO:0044183">
    <property type="term" value="F:protein folding chaperone"/>
    <property type="evidence" value="ECO:0007669"/>
    <property type="project" value="TreeGrafter"/>
</dbReference>
<dbReference type="Gene3D" id="3.30.70.1050">
    <property type="entry name" value="Trigger factor ribosome-binding domain"/>
    <property type="match status" value="1"/>
</dbReference>
<evidence type="ECO:0000256" key="6">
    <source>
        <dbReference type="ARBA" id="ARBA00022618"/>
    </source>
</evidence>
<comment type="similarity">
    <text evidence="3">Belongs to the FKBP-type PPIase family. Tig subfamily.</text>
</comment>
<dbReference type="Pfam" id="PF05698">
    <property type="entry name" value="Trigger_C"/>
    <property type="match status" value="1"/>
</dbReference>
<evidence type="ECO:0000313" key="14">
    <source>
        <dbReference type="EMBL" id="OGC32816.1"/>
    </source>
</evidence>
<evidence type="ECO:0000256" key="1">
    <source>
        <dbReference type="ARBA" id="ARBA00000971"/>
    </source>
</evidence>
<keyword evidence="6" id="KW-0132">Cell division</keyword>
<evidence type="ECO:0000256" key="11">
    <source>
        <dbReference type="ARBA" id="ARBA00029986"/>
    </source>
</evidence>
<keyword evidence="8" id="KW-0143">Chaperone</keyword>
<dbReference type="SUPFAM" id="SSF102735">
    <property type="entry name" value="Trigger factor ribosome-binding domain"/>
    <property type="match status" value="1"/>
</dbReference>
<dbReference type="PANTHER" id="PTHR30560:SF3">
    <property type="entry name" value="TRIGGER FACTOR-LIKE PROTEIN TIG, CHLOROPLASTIC"/>
    <property type="match status" value="1"/>
</dbReference>
<dbReference type="InterPro" id="IPR008881">
    <property type="entry name" value="Trigger_fac_ribosome-bd_bac"/>
</dbReference>
<evidence type="ECO:0000313" key="15">
    <source>
        <dbReference type="Proteomes" id="UP000178951"/>
    </source>
</evidence>
<protein>
    <recommendedName>
        <fullName evidence="5">Trigger factor</fullName>
        <ecNumber evidence="4">5.2.1.8</ecNumber>
    </recommendedName>
    <alternativeName>
        <fullName evidence="11">PPIase</fullName>
    </alternativeName>
</protein>
<evidence type="ECO:0000256" key="8">
    <source>
        <dbReference type="ARBA" id="ARBA00023186"/>
    </source>
</evidence>
<dbReference type="InterPro" id="IPR037041">
    <property type="entry name" value="Trigger_fac_C_sf"/>
</dbReference>
<dbReference type="GO" id="GO:0043022">
    <property type="term" value="F:ribosome binding"/>
    <property type="evidence" value="ECO:0007669"/>
    <property type="project" value="TreeGrafter"/>
</dbReference>
<evidence type="ECO:0000256" key="5">
    <source>
        <dbReference type="ARBA" id="ARBA00016902"/>
    </source>
</evidence>
<comment type="caution">
    <text evidence="14">The sequence shown here is derived from an EMBL/GenBank/DDBJ whole genome shotgun (WGS) entry which is preliminary data.</text>
</comment>
<dbReference type="InterPro" id="IPR036611">
    <property type="entry name" value="Trigger_fac_ribosome-bd_sf"/>
</dbReference>
<evidence type="ECO:0000256" key="9">
    <source>
        <dbReference type="ARBA" id="ARBA00023235"/>
    </source>
</evidence>
<keyword evidence="7" id="KW-0697">Rotamase</keyword>
<comment type="catalytic activity">
    <reaction evidence="1">
        <text>[protein]-peptidylproline (omega=180) = [protein]-peptidylproline (omega=0)</text>
        <dbReference type="Rhea" id="RHEA:16237"/>
        <dbReference type="Rhea" id="RHEA-COMP:10747"/>
        <dbReference type="Rhea" id="RHEA-COMP:10748"/>
        <dbReference type="ChEBI" id="CHEBI:83833"/>
        <dbReference type="ChEBI" id="CHEBI:83834"/>
        <dbReference type="EC" id="5.2.1.8"/>
    </reaction>
</comment>
<gene>
    <name evidence="14" type="ORF">A2311_05960</name>
</gene>
<proteinExistence type="inferred from homology"/>
<feature type="domain" description="Trigger factor C-terminal" evidence="13">
    <location>
        <begin position="176"/>
        <end position="333"/>
    </location>
</feature>
<accession>A0A1F4TJD7</accession>
<feature type="domain" description="Trigger factor ribosome-binding bacterial" evidence="12">
    <location>
        <begin position="1"/>
        <end position="143"/>
    </location>
</feature>
<evidence type="ECO:0000256" key="4">
    <source>
        <dbReference type="ARBA" id="ARBA00013194"/>
    </source>
</evidence>
<evidence type="ECO:0000256" key="2">
    <source>
        <dbReference type="ARBA" id="ARBA00004496"/>
    </source>
</evidence>
<evidence type="ECO:0000259" key="13">
    <source>
        <dbReference type="Pfam" id="PF05698"/>
    </source>
</evidence>
<dbReference type="EMBL" id="MEUF01000071">
    <property type="protein sequence ID" value="OGC32816.1"/>
    <property type="molecule type" value="Genomic_DNA"/>
</dbReference>
<organism evidence="14 15">
    <name type="scientific">candidate division WOR-1 bacterium RIFOXYB2_FULL_48_7</name>
    <dbReference type="NCBI Taxonomy" id="1802583"/>
    <lineage>
        <taxon>Bacteria</taxon>
        <taxon>Bacillati</taxon>
        <taxon>Saganbacteria</taxon>
    </lineage>
</organism>
<dbReference type="InterPro" id="IPR005215">
    <property type="entry name" value="Trig_fac"/>
</dbReference>
<reference evidence="14 15" key="1">
    <citation type="journal article" date="2016" name="Nat. Commun.">
        <title>Thousands of microbial genomes shed light on interconnected biogeochemical processes in an aquifer system.</title>
        <authorList>
            <person name="Anantharaman K."/>
            <person name="Brown C.T."/>
            <person name="Hug L.A."/>
            <person name="Sharon I."/>
            <person name="Castelle C.J."/>
            <person name="Probst A.J."/>
            <person name="Thomas B.C."/>
            <person name="Singh A."/>
            <person name="Wilkins M.J."/>
            <person name="Karaoz U."/>
            <person name="Brodie E.L."/>
            <person name="Williams K.H."/>
            <person name="Hubbard S.S."/>
            <person name="Banfield J.F."/>
        </authorList>
    </citation>
    <scope>NUCLEOTIDE SEQUENCE [LARGE SCALE GENOMIC DNA]</scope>
</reference>
<keyword evidence="10" id="KW-0131">Cell cycle</keyword>
<evidence type="ECO:0000256" key="3">
    <source>
        <dbReference type="ARBA" id="ARBA00005464"/>
    </source>
</evidence>
<name>A0A1F4TJD7_UNCSA</name>
<evidence type="ECO:0000256" key="7">
    <source>
        <dbReference type="ARBA" id="ARBA00023110"/>
    </source>
</evidence>
<dbReference type="GO" id="GO:0003755">
    <property type="term" value="F:peptidyl-prolyl cis-trans isomerase activity"/>
    <property type="evidence" value="ECO:0007669"/>
    <property type="project" value="UniProtKB-KW"/>
</dbReference>
<dbReference type="Proteomes" id="UP000178951">
    <property type="component" value="Unassembled WGS sequence"/>
</dbReference>
<keyword evidence="9" id="KW-0413">Isomerase</keyword>
<dbReference type="GO" id="GO:0051301">
    <property type="term" value="P:cell division"/>
    <property type="evidence" value="ECO:0007669"/>
    <property type="project" value="UniProtKB-KW"/>
</dbReference>
<comment type="subcellular location">
    <subcellularLocation>
        <location evidence="2">Cytoplasm</location>
    </subcellularLocation>
</comment>
<dbReference type="GO" id="GO:0051083">
    <property type="term" value="P:'de novo' cotranslational protein folding"/>
    <property type="evidence" value="ECO:0007669"/>
    <property type="project" value="TreeGrafter"/>
</dbReference>